<dbReference type="AlphaFoldDB" id="A0A5D3E9H3"/>
<gene>
    <name evidence="1" type="ORF">FNJ60_10375</name>
</gene>
<dbReference type="EMBL" id="VKLW01000023">
    <property type="protein sequence ID" value="TYK32807.1"/>
    <property type="molecule type" value="Genomic_DNA"/>
</dbReference>
<reference evidence="1 2" key="1">
    <citation type="submission" date="2019-07" db="EMBL/GenBank/DDBJ databases">
        <title>Draft Genome Sequences of Bacteroides pyogenes Strains Isolated from the Uterus Holstein Dairy Cows with Metritis.</title>
        <authorList>
            <person name="Cunha F."/>
            <person name="Galvao K.N."/>
            <person name="Jeon S.J."/>
            <person name="Jeong K.C."/>
        </authorList>
    </citation>
    <scope>NUCLEOTIDE SEQUENCE [LARGE SCALE GENOMIC DNA]</scope>
    <source>
        <strain evidence="1 2">KG-31</strain>
    </source>
</reference>
<name>A0A5D3E9H3_9BACE</name>
<protein>
    <recommendedName>
        <fullName evidence="3">Toxin-antitoxin system protein</fullName>
    </recommendedName>
</protein>
<keyword evidence="2" id="KW-1185">Reference proteome</keyword>
<accession>A0A5D3E9H3</accession>
<evidence type="ECO:0000313" key="2">
    <source>
        <dbReference type="Proteomes" id="UP000324383"/>
    </source>
</evidence>
<dbReference type="RefSeq" id="WP_148730640.1">
    <property type="nucleotide sequence ID" value="NZ_VKLW01000023.1"/>
</dbReference>
<organism evidence="1 2">
    <name type="scientific">Bacteroides pyogenes</name>
    <dbReference type="NCBI Taxonomy" id="310300"/>
    <lineage>
        <taxon>Bacteria</taxon>
        <taxon>Pseudomonadati</taxon>
        <taxon>Bacteroidota</taxon>
        <taxon>Bacteroidia</taxon>
        <taxon>Bacteroidales</taxon>
        <taxon>Bacteroidaceae</taxon>
        <taxon>Bacteroides</taxon>
    </lineage>
</organism>
<evidence type="ECO:0000313" key="1">
    <source>
        <dbReference type="EMBL" id="TYK32807.1"/>
    </source>
</evidence>
<sequence length="67" mass="7904">MRTIRKQIDIPEDDFVALQILAARKHTSLKKCIEQFLHQVAEMAIKNEIEIRFDKMRISSSFEKEGK</sequence>
<proteinExistence type="predicted"/>
<comment type="caution">
    <text evidence="1">The sequence shown here is derived from an EMBL/GenBank/DDBJ whole genome shotgun (WGS) entry which is preliminary data.</text>
</comment>
<evidence type="ECO:0008006" key="3">
    <source>
        <dbReference type="Google" id="ProtNLM"/>
    </source>
</evidence>
<dbReference type="Proteomes" id="UP000324383">
    <property type="component" value="Unassembled WGS sequence"/>
</dbReference>